<accession>A0A2H0RJA6</accession>
<evidence type="ECO:0000313" key="3">
    <source>
        <dbReference type="Proteomes" id="UP000230833"/>
    </source>
</evidence>
<dbReference type="Proteomes" id="UP000230833">
    <property type="component" value="Unassembled WGS sequence"/>
</dbReference>
<gene>
    <name evidence="2" type="ORF">COV07_03695</name>
</gene>
<name>A0A2H0RJA6_9BACT</name>
<dbReference type="EMBL" id="PCYL01000040">
    <property type="protein sequence ID" value="PIR46506.1"/>
    <property type="molecule type" value="Genomic_DNA"/>
</dbReference>
<keyword evidence="1" id="KW-0472">Membrane</keyword>
<reference evidence="2 3" key="1">
    <citation type="submission" date="2017-09" db="EMBL/GenBank/DDBJ databases">
        <title>Depth-based differentiation of microbial function through sediment-hosted aquifers and enrichment of novel symbionts in the deep terrestrial subsurface.</title>
        <authorList>
            <person name="Probst A.J."/>
            <person name="Ladd B."/>
            <person name="Jarett J.K."/>
            <person name="Geller-Mcgrath D.E."/>
            <person name="Sieber C.M."/>
            <person name="Emerson J.B."/>
            <person name="Anantharaman K."/>
            <person name="Thomas B.C."/>
            <person name="Malmstrom R."/>
            <person name="Stieglmeier M."/>
            <person name="Klingl A."/>
            <person name="Woyke T."/>
            <person name="Ryan C.M."/>
            <person name="Banfield J.F."/>
        </authorList>
    </citation>
    <scope>NUCLEOTIDE SEQUENCE [LARGE SCALE GENOMIC DNA]</scope>
    <source>
        <strain evidence="2">CG10_big_fil_rev_8_21_14_0_10_45_14</strain>
    </source>
</reference>
<dbReference type="AlphaFoldDB" id="A0A2H0RJA6"/>
<evidence type="ECO:0000313" key="2">
    <source>
        <dbReference type="EMBL" id="PIR46506.1"/>
    </source>
</evidence>
<comment type="caution">
    <text evidence="2">The sequence shown here is derived from an EMBL/GenBank/DDBJ whole genome shotgun (WGS) entry which is preliminary data.</text>
</comment>
<keyword evidence="1" id="KW-0812">Transmembrane</keyword>
<organism evidence="2 3">
    <name type="scientific">Candidatus Vogelbacteria bacterium CG10_big_fil_rev_8_21_14_0_10_45_14</name>
    <dbReference type="NCBI Taxonomy" id="1975042"/>
    <lineage>
        <taxon>Bacteria</taxon>
        <taxon>Candidatus Vogeliibacteriota</taxon>
    </lineage>
</organism>
<sequence>MKIIIWKLNILFIATVALFGISNNIAFASALEGATCTITAEVIDKWSEIKKALWTAGEASKEYESRYLRIEVVNIKKANFLGSCDFVKKGDVLKLDDGNNPDLIRLGDKMQLGAELASSMGPSGVVNFIHWEPIILIGADRLLPDGFYLSSGDKPEYSNKEIIADVEDTEKDKAQNQEFSVAGLVLIALTVLAIGSAMFLKRVSVKQ</sequence>
<evidence type="ECO:0000256" key="1">
    <source>
        <dbReference type="SAM" id="Phobius"/>
    </source>
</evidence>
<protein>
    <submittedName>
        <fullName evidence="2">Uncharacterized protein</fullName>
    </submittedName>
</protein>
<keyword evidence="1" id="KW-1133">Transmembrane helix</keyword>
<proteinExistence type="predicted"/>
<feature type="transmembrane region" description="Helical" evidence="1">
    <location>
        <begin position="179"/>
        <end position="200"/>
    </location>
</feature>